<evidence type="ECO:0000313" key="2">
    <source>
        <dbReference type="Proteomes" id="UP000683417"/>
    </source>
</evidence>
<comment type="caution">
    <text evidence="1">The sequence shown here is derived from an EMBL/GenBank/DDBJ whole genome shotgun (WGS) entry which is preliminary data.</text>
</comment>
<name>A0A9W4CU84_BLUGR</name>
<dbReference type="AlphaFoldDB" id="A0A9W4CU84"/>
<organism evidence="1 2">
    <name type="scientific">Blumeria graminis f. sp. triticale</name>
    <dbReference type="NCBI Taxonomy" id="1689686"/>
    <lineage>
        <taxon>Eukaryota</taxon>
        <taxon>Fungi</taxon>
        <taxon>Dikarya</taxon>
        <taxon>Ascomycota</taxon>
        <taxon>Pezizomycotina</taxon>
        <taxon>Leotiomycetes</taxon>
        <taxon>Erysiphales</taxon>
        <taxon>Erysiphaceae</taxon>
        <taxon>Blumeria</taxon>
    </lineage>
</organism>
<accession>A0A9W4CU84</accession>
<gene>
    <name evidence="1" type="ORF">BGTH12_LOCUS186</name>
</gene>
<protein>
    <submittedName>
        <fullName evidence="1">BgTH12-04486</fullName>
    </submittedName>
</protein>
<reference evidence="1" key="1">
    <citation type="submission" date="2020-10" db="EMBL/GenBank/DDBJ databases">
        <authorList>
            <person name="Muller C M."/>
        </authorList>
    </citation>
    <scope>NUCLEOTIDE SEQUENCE</scope>
    <source>
        <strain evidence="1">THUN-12</strain>
    </source>
</reference>
<sequence>MTLLRAAQKWLCSLSNSAKFCNMYLVLKNHFDTGIYHSHYHNDWNLITFQSAKNDKEFLQKDLPGVLDFLLTCLELVQLALGSSYFS</sequence>
<evidence type="ECO:0000313" key="1">
    <source>
        <dbReference type="EMBL" id="CAD6498828.1"/>
    </source>
</evidence>
<dbReference type="Proteomes" id="UP000683417">
    <property type="component" value="Unassembled WGS sequence"/>
</dbReference>
<proteinExistence type="predicted"/>
<dbReference type="EMBL" id="CAJHIT010000001">
    <property type="protein sequence ID" value="CAD6498828.1"/>
    <property type="molecule type" value="Genomic_DNA"/>
</dbReference>